<gene>
    <name evidence="1" type="ORF">GN277_26290</name>
</gene>
<dbReference type="AlphaFoldDB" id="A0A7X3MLM8"/>
<protein>
    <submittedName>
        <fullName evidence="1">Uncharacterized protein</fullName>
    </submittedName>
</protein>
<accession>A0A7X3MLM8</accession>
<evidence type="ECO:0000313" key="2">
    <source>
        <dbReference type="Proteomes" id="UP000460412"/>
    </source>
</evidence>
<keyword evidence="2" id="KW-1185">Reference proteome</keyword>
<sequence length="184" mass="21597">MNKHIKIFRRVGYFTKEGIIIWYILVCQGQDEQQILDSCRGILSGKSLTDAFVLTYDRMRRYEGNWHLEKCILFPERVFLESSNEKALRNALRQCQNIMEQKISLIRLEIQDEMFLRDLCGKEKHMKMSRGVIQKGGARVTEGPLKGNENRIGKIDRHRRLARLKFTGHELGNVWAGLEIFEKN</sequence>
<reference evidence="1 2" key="1">
    <citation type="submission" date="2019-12" db="EMBL/GenBank/DDBJ databases">
        <title>Sporaefaciens musculi gen. nov., sp. nov., a novel bacterium isolated from the caecum of an obese mouse.</title>
        <authorList>
            <person name="Rasmussen T.S."/>
            <person name="Streidl T."/>
            <person name="Hitch T.C.A."/>
            <person name="Wortmann E."/>
            <person name="Deptula P."/>
            <person name="Hansen M."/>
            <person name="Nielsen D.S."/>
            <person name="Clavel T."/>
            <person name="Vogensen F.K."/>
        </authorList>
    </citation>
    <scope>NUCLEOTIDE SEQUENCE [LARGE SCALE GENOMIC DNA]</scope>
    <source>
        <strain evidence="1 2">WCA-9-b2</strain>
    </source>
</reference>
<name>A0A7X3MLM8_9FIRM</name>
<organism evidence="1 2">
    <name type="scientific">Sporofaciens musculi</name>
    <dbReference type="NCBI Taxonomy" id="2681861"/>
    <lineage>
        <taxon>Bacteria</taxon>
        <taxon>Bacillati</taxon>
        <taxon>Bacillota</taxon>
        <taxon>Clostridia</taxon>
        <taxon>Lachnospirales</taxon>
        <taxon>Lachnospiraceae</taxon>
        <taxon>Sporofaciens</taxon>
    </lineage>
</organism>
<dbReference type="RefSeq" id="WP_159755737.1">
    <property type="nucleotide sequence ID" value="NZ_WUQX01000001.1"/>
</dbReference>
<comment type="caution">
    <text evidence="1">The sequence shown here is derived from an EMBL/GenBank/DDBJ whole genome shotgun (WGS) entry which is preliminary data.</text>
</comment>
<dbReference type="EMBL" id="WUQX01000001">
    <property type="protein sequence ID" value="MXP78721.1"/>
    <property type="molecule type" value="Genomic_DNA"/>
</dbReference>
<dbReference type="Proteomes" id="UP000460412">
    <property type="component" value="Unassembled WGS sequence"/>
</dbReference>
<proteinExistence type="predicted"/>
<evidence type="ECO:0000313" key="1">
    <source>
        <dbReference type="EMBL" id="MXP78721.1"/>
    </source>
</evidence>